<evidence type="ECO:0000313" key="2">
    <source>
        <dbReference type="Proteomes" id="UP000290378"/>
    </source>
</evidence>
<comment type="caution">
    <text evidence="1">The sequence shown here is derived from an EMBL/GenBank/DDBJ whole genome shotgun (WGS) entry which is preliminary data.</text>
</comment>
<dbReference type="Proteomes" id="UP000290378">
    <property type="component" value="Unassembled WGS sequence"/>
</dbReference>
<name>A0A6M8NKN0_9BACT</name>
<evidence type="ECO:0000313" key="1">
    <source>
        <dbReference type="EMBL" id="RXI38911.1"/>
    </source>
</evidence>
<gene>
    <name evidence="1" type="ORF">CP963_10930</name>
</gene>
<organism evidence="1 2">
    <name type="scientific">Arcobacter cloacae</name>
    <dbReference type="NCBI Taxonomy" id="1054034"/>
    <lineage>
        <taxon>Bacteria</taxon>
        <taxon>Pseudomonadati</taxon>
        <taxon>Campylobacterota</taxon>
        <taxon>Epsilonproteobacteria</taxon>
        <taxon>Campylobacterales</taxon>
        <taxon>Arcobacteraceae</taxon>
        <taxon>Arcobacter</taxon>
    </lineage>
</organism>
<proteinExistence type="predicted"/>
<dbReference type="AlphaFoldDB" id="A0A6M8NKN0"/>
<dbReference type="RefSeq" id="WP_129014232.1">
    <property type="nucleotide sequence ID" value="NZ_CBCSEI010000013.1"/>
</dbReference>
<reference evidence="1 2" key="1">
    <citation type="submission" date="2017-09" db="EMBL/GenBank/DDBJ databases">
        <title>Genomics of the genus Arcobacter.</title>
        <authorList>
            <person name="Perez-Cataluna A."/>
            <person name="Figueras M.J."/>
            <person name="Salas-Masso N."/>
        </authorList>
    </citation>
    <scope>NUCLEOTIDE SEQUENCE [LARGE SCALE GENOMIC DNA]</scope>
    <source>
        <strain evidence="1 2">CECT 7834</strain>
    </source>
</reference>
<keyword evidence="2" id="KW-1185">Reference proteome</keyword>
<dbReference type="EMBL" id="NXII01000017">
    <property type="protein sequence ID" value="RXI38911.1"/>
    <property type="molecule type" value="Genomic_DNA"/>
</dbReference>
<protein>
    <submittedName>
        <fullName evidence="1">Uncharacterized protein</fullName>
    </submittedName>
</protein>
<sequence>MKKIKHPRTLKLKKNYIPKKQINDELEIYKNGIFNFFISKILEDIENGIFTPKMERINIEKWKKTHCTNDSLNEEHLKMVNTKKPIIQAEISIDKFEIIDGNHRFEKAFRDGKKTINSYKIYVEELIPYFYDQKGYECFVKYWNSKLDEL</sequence>
<accession>A0A6M8NKN0</accession>